<dbReference type="PRINTS" id="PR01713">
    <property type="entry name" value="NUCEPIMERASE"/>
</dbReference>
<dbReference type="EMBL" id="MNYI01000005">
    <property type="protein sequence ID" value="OIP43771.1"/>
    <property type="molecule type" value="Genomic_DNA"/>
</dbReference>
<organism evidence="2 3">
    <name type="scientific">Candidatus Desantisbacteria bacterium CG2_30_40_21</name>
    <dbReference type="NCBI Taxonomy" id="1817895"/>
    <lineage>
        <taxon>Bacteria</taxon>
        <taxon>Candidatus Desantisiibacteriota</taxon>
    </lineage>
</organism>
<gene>
    <name evidence="2" type="ORF">AUJ95_00115</name>
</gene>
<proteinExistence type="predicted"/>
<comment type="caution">
    <text evidence="2">The sequence shown here is derived from an EMBL/GenBank/DDBJ whole genome shotgun (WGS) entry which is preliminary data.</text>
</comment>
<dbReference type="STRING" id="1817895.AUJ95_00115"/>
<dbReference type="PANTHER" id="PTHR43245">
    <property type="entry name" value="BIFUNCTIONAL POLYMYXIN RESISTANCE PROTEIN ARNA"/>
    <property type="match status" value="1"/>
</dbReference>
<evidence type="ECO:0000313" key="3">
    <source>
        <dbReference type="Proteomes" id="UP000183085"/>
    </source>
</evidence>
<dbReference type="InterPro" id="IPR050177">
    <property type="entry name" value="Lipid_A_modif_metabolic_enz"/>
</dbReference>
<name>A0A1J5E7X8_9BACT</name>
<dbReference type="Pfam" id="PF01370">
    <property type="entry name" value="Epimerase"/>
    <property type="match status" value="1"/>
</dbReference>
<dbReference type="SUPFAM" id="SSF51735">
    <property type="entry name" value="NAD(P)-binding Rossmann-fold domains"/>
    <property type="match status" value="1"/>
</dbReference>
<feature type="domain" description="NAD-dependent epimerase/dehydratase" evidence="1">
    <location>
        <begin position="5"/>
        <end position="240"/>
    </location>
</feature>
<dbReference type="InterPro" id="IPR036291">
    <property type="entry name" value="NAD(P)-bd_dom_sf"/>
</dbReference>
<evidence type="ECO:0000313" key="2">
    <source>
        <dbReference type="EMBL" id="OIP43771.1"/>
    </source>
</evidence>
<dbReference type="Proteomes" id="UP000183085">
    <property type="component" value="Unassembled WGS sequence"/>
</dbReference>
<dbReference type="AlphaFoldDB" id="A0A1J5E7X8"/>
<dbReference type="CDD" id="cd05256">
    <property type="entry name" value="UDP_AE_SDR_e"/>
    <property type="match status" value="1"/>
</dbReference>
<dbReference type="Gene3D" id="3.90.25.10">
    <property type="entry name" value="UDP-galactose 4-epimerase, domain 1"/>
    <property type="match status" value="1"/>
</dbReference>
<protein>
    <submittedName>
        <fullName evidence="2">LPS biosynthesis protein WbpP</fullName>
    </submittedName>
</protein>
<dbReference type="Gene3D" id="3.40.50.720">
    <property type="entry name" value="NAD(P)-binding Rossmann-like Domain"/>
    <property type="match status" value="1"/>
</dbReference>
<dbReference type="PANTHER" id="PTHR43245:SF13">
    <property type="entry name" value="UDP-D-APIOSE_UDP-D-XYLOSE SYNTHASE 2"/>
    <property type="match status" value="1"/>
</dbReference>
<evidence type="ECO:0000259" key="1">
    <source>
        <dbReference type="Pfam" id="PF01370"/>
    </source>
</evidence>
<accession>A0A1J5E7X8</accession>
<dbReference type="InterPro" id="IPR001509">
    <property type="entry name" value="Epimerase_deHydtase"/>
</dbReference>
<sequence>MAKYLITGGAGFIGSNIAARLIKDKQQVRIIDNFSTGKRENIVEFLNDIEVVEADIFNLDTVREAVKGVDFVFHEAALPSVARSVADPIRANEVNIAGTLNILVASRDAGVKRVVYASSSSAYGDTPTLPKKEDMKTSPLSPYAITKLTGEEYCKVFYSLYGLETIALRYFNVFGPNQDPTSHYSAVIPKFITLMLTGKQPTIYGDGEQSRDFSYIDNVVNANLNATIATKGIGEAFNIACGERITLNELCEKLNKILSTDFSPIYGDGRLGDVRHSLADISKAQDCLGYVPSINVDKGLEMTVEWYRERLLL</sequence>
<reference evidence="2 3" key="1">
    <citation type="journal article" date="2016" name="Environ. Microbiol.">
        <title>Genomic resolution of a cold subsurface aquifer community provides metabolic insights for novel microbes adapted to high CO concentrations.</title>
        <authorList>
            <person name="Probst A.J."/>
            <person name="Castelle C.J."/>
            <person name="Singh A."/>
            <person name="Brown C.T."/>
            <person name="Anantharaman K."/>
            <person name="Sharon I."/>
            <person name="Hug L.A."/>
            <person name="Burstein D."/>
            <person name="Emerson J.B."/>
            <person name="Thomas B.C."/>
            <person name="Banfield J.F."/>
        </authorList>
    </citation>
    <scope>NUCLEOTIDE SEQUENCE [LARGE SCALE GENOMIC DNA]</scope>
    <source>
        <strain evidence="2">CG2_30_40_21</strain>
    </source>
</reference>